<organism evidence="1 2">
    <name type="scientific">Inconstantimicrobium porci</name>
    <dbReference type="NCBI Taxonomy" id="2652291"/>
    <lineage>
        <taxon>Bacteria</taxon>
        <taxon>Bacillati</taxon>
        <taxon>Bacillota</taxon>
        <taxon>Clostridia</taxon>
        <taxon>Eubacteriales</taxon>
        <taxon>Clostridiaceae</taxon>
        <taxon>Inconstantimicrobium</taxon>
    </lineage>
</organism>
<dbReference type="RefSeq" id="WP_154531845.1">
    <property type="nucleotide sequence ID" value="NZ_VULX01000018.1"/>
</dbReference>
<sequence>MLFSVSGCNGGGNTPACAANPIDNGDFELLPHETNNVVSLWDVAHSGTGYAKTTAKAVLTNNDPLRGFTRTYNPISGDYFALLKTGSSKAAPTSLSQTFTACAGDTIQGSAFFFTGETARICVNHDSASVDIYNENGNRVTNLFNAAGNYNQPQFGTTDWMDWSYTFTKDGTYRLVGRVTSADNNYEDSYF</sequence>
<dbReference type="Gene3D" id="2.60.120.260">
    <property type="entry name" value="Galactose-binding domain-like"/>
    <property type="match status" value="1"/>
</dbReference>
<dbReference type="Proteomes" id="UP000460287">
    <property type="component" value="Unassembled WGS sequence"/>
</dbReference>
<proteinExistence type="predicted"/>
<evidence type="ECO:0000313" key="1">
    <source>
        <dbReference type="EMBL" id="MSR91944.1"/>
    </source>
</evidence>
<name>A0A7X2MZH4_9CLOT</name>
<reference evidence="1 2" key="1">
    <citation type="submission" date="2019-08" db="EMBL/GenBank/DDBJ databases">
        <title>In-depth cultivation of the pig gut microbiome towards novel bacterial diversity and tailored functional studies.</title>
        <authorList>
            <person name="Wylensek D."/>
            <person name="Hitch T.C.A."/>
            <person name="Clavel T."/>
        </authorList>
    </citation>
    <scope>NUCLEOTIDE SEQUENCE [LARGE SCALE GENOMIC DNA]</scope>
    <source>
        <strain evidence="1 2">WCA-383-APC-5B</strain>
    </source>
</reference>
<protein>
    <submittedName>
        <fullName evidence="1">Uncharacterized protein</fullName>
    </submittedName>
</protein>
<gene>
    <name evidence="1" type="ORF">FYJ33_11170</name>
</gene>
<keyword evidence="2" id="KW-1185">Reference proteome</keyword>
<comment type="caution">
    <text evidence="1">The sequence shown here is derived from an EMBL/GenBank/DDBJ whole genome shotgun (WGS) entry which is preliminary data.</text>
</comment>
<accession>A0A7X2MZH4</accession>
<dbReference type="EMBL" id="VULX01000018">
    <property type="protein sequence ID" value="MSR91944.1"/>
    <property type="molecule type" value="Genomic_DNA"/>
</dbReference>
<dbReference type="AlphaFoldDB" id="A0A7X2MZH4"/>
<evidence type="ECO:0000313" key="2">
    <source>
        <dbReference type="Proteomes" id="UP000460287"/>
    </source>
</evidence>